<evidence type="ECO:0000256" key="1">
    <source>
        <dbReference type="ARBA" id="ARBA00001971"/>
    </source>
</evidence>
<dbReference type="InterPro" id="IPR050705">
    <property type="entry name" value="Cytochrome_P450_3A"/>
</dbReference>
<evidence type="ECO:0000256" key="5">
    <source>
        <dbReference type="ARBA" id="ARBA00022723"/>
    </source>
</evidence>
<evidence type="ECO:0000256" key="8">
    <source>
        <dbReference type="ARBA" id="ARBA00023004"/>
    </source>
</evidence>
<reference evidence="14" key="1">
    <citation type="submission" date="2022-12" db="EMBL/GenBank/DDBJ databases">
        <title>Genome assemblies of Blomia tropicalis.</title>
        <authorList>
            <person name="Cui Y."/>
        </authorList>
    </citation>
    <scope>NUCLEOTIDE SEQUENCE</scope>
    <source>
        <tissue evidence="14">Adult mites</tissue>
    </source>
</reference>
<dbReference type="PRINTS" id="PR00463">
    <property type="entry name" value="EP450I"/>
</dbReference>
<accession>A0A9Q0RMC4</accession>
<dbReference type="InterPro" id="IPR002401">
    <property type="entry name" value="Cyt_P450_E_grp-I"/>
</dbReference>
<evidence type="ECO:0000256" key="10">
    <source>
        <dbReference type="ARBA" id="ARBA00023136"/>
    </source>
</evidence>
<keyword evidence="4 12" id="KW-0349">Heme</keyword>
<comment type="similarity">
    <text evidence="3">Belongs to the cytochrome P450 family.</text>
</comment>
<keyword evidence="6" id="KW-0256">Endoplasmic reticulum</keyword>
<evidence type="ECO:0000256" key="2">
    <source>
        <dbReference type="ARBA" id="ARBA00004586"/>
    </source>
</evidence>
<dbReference type="GO" id="GO:0005789">
    <property type="term" value="C:endoplasmic reticulum membrane"/>
    <property type="evidence" value="ECO:0007669"/>
    <property type="project" value="UniProtKB-SubCell"/>
</dbReference>
<comment type="caution">
    <text evidence="14">The sequence shown here is derived from an EMBL/GenBank/DDBJ whole genome shotgun (WGS) entry which is preliminary data.</text>
</comment>
<evidence type="ECO:0000313" key="15">
    <source>
        <dbReference type="Proteomes" id="UP001142055"/>
    </source>
</evidence>
<keyword evidence="8 12" id="KW-0408">Iron</keyword>
<dbReference type="Proteomes" id="UP001142055">
    <property type="component" value="Chromosome 3"/>
</dbReference>
<dbReference type="AlphaFoldDB" id="A0A9Q0RMC4"/>
<sequence length="936" mass="109054">MSTTSSLAWTIISCYFTYLIISFIKHFTYWKRQGLPSFRFITLEWTRKPFFQFVWENYQYYGKIYGAYGASSKILILNDYKMAQELSIKEFHKFPIRNHTFYLGSTNIIRSLFFMEANEDWKRIRSIVTPAFTSGKLRRMMSPIEQIAQNFIDHMRPMAQDGEWFDMKRNIGGFAMDVIACCAYGIEIDSVRTPDHPIVVNAKKILNVDVSFSTFLSFMFPVIAKAIGCEPFNKKAMKFFDDLTFQIVERRIKQTDAKQNSDFMGLMIEERISKDEISGQGILFFIAGFDTTHATFDHTIYYLGKYPEWQERLYEELDQNRDKLDYDHIGSLPILNAVISETLRLNPPLTVIQREAKEDCEILNTGIKVEKGTLVEFHPYVIHRMEENFSDPEQFKPERFLSDKSAENNHAYLPFGVGSRLCVGMRFAQNELRIGLSKLFLNYRVEIQPDFKLEYFKGSVLMSPKKLMVRISERLSGHKFLTIEWARKPFFQFVWENYQKFGKVYGAYGASNKILILNDYKLARELSIKQFHTFPIRNNSFHLGSSNITKSLFFMEANEDWKRIRSIVTPAFTTGKLRRMMSPIERIAQNFIDHMRPMAKSGEWFDIKRNIGGFAMDVIACCAYGIEIDSVRMPDHPIVVNAKKILNVDVSISTILSFMFPTIAKLFGCEPFNKKSVKYFDELTFQIVERRIKKAETKQDSDFLGLMIEENKNMTENNTNIKTSEYVQKLKGISKDEISGQGILFFIAGFDTTHATFDHTIYYLGQYPEWQERLYEELDQNRDKLDYDNIGALPILNAIISETLRLNPPLTVAQREAKEDCELLDTGIKIPKGTLISIQPYVIHRMEENFSEPLQFKPERFLDKSIENNHAYLPFGVGPRLCVGMRFAQNELRIGLSNLFLNYRVEIQPNFKLEYFRGSPLMSPKKLMVRISERSN</sequence>
<dbReference type="PANTHER" id="PTHR24302">
    <property type="entry name" value="CYTOCHROME P450 FAMILY 3"/>
    <property type="match status" value="1"/>
</dbReference>
<evidence type="ECO:0000256" key="3">
    <source>
        <dbReference type="ARBA" id="ARBA00010617"/>
    </source>
</evidence>
<dbReference type="SUPFAM" id="SSF48264">
    <property type="entry name" value="Cytochrome P450"/>
    <property type="match status" value="2"/>
</dbReference>
<dbReference type="FunFam" id="1.10.630.10:FF:000003">
    <property type="entry name" value="cytochrome P450 3A12-like isoform X2"/>
    <property type="match status" value="2"/>
</dbReference>
<dbReference type="InterPro" id="IPR001128">
    <property type="entry name" value="Cyt_P450"/>
</dbReference>
<protein>
    <submittedName>
        <fullName evidence="14">Uncharacterized protein</fullName>
    </submittedName>
</protein>
<evidence type="ECO:0000256" key="11">
    <source>
        <dbReference type="ARBA" id="ARBA00043906"/>
    </source>
</evidence>
<dbReference type="OMA" id="FLLYKWG"/>
<evidence type="ECO:0000256" key="7">
    <source>
        <dbReference type="ARBA" id="ARBA00023002"/>
    </source>
</evidence>
<dbReference type="Pfam" id="PF00067">
    <property type="entry name" value="p450"/>
    <property type="match status" value="2"/>
</dbReference>
<proteinExistence type="inferred from homology"/>
<dbReference type="GO" id="GO:0020037">
    <property type="term" value="F:heme binding"/>
    <property type="evidence" value="ECO:0007669"/>
    <property type="project" value="InterPro"/>
</dbReference>
<dbReference type="GO" id="GO:0008395">
    <property type="term" value="F:steroid hydroxylase activity"/>
    <property type="evidence" value="ECO:0007669"/>
    <property type="project" value="TreeGrafter"/>
</dbReference>
<keyword evidence="15" id="KW-1185">Reference proteome</keyword>
<gene>
    <name evidence="14" type="ORF">RDWZM_009493</name>
</gene>
<feature type="binding site" description="axial binding residue" evidence="12">
    <location>
        <position position="422"/>
    </location>
    <ligand>
        <name>heme</name>
        <dbReference type="ChEBI" id="CHEBI:30413"/>
    </ligand>
    <ligandPart>
        <name>Fe</name>
        <dbReference type="ChEBI" id="CHEBI:18248"/>
    </ligandPart>
</feature>
<evidence type="ECO:0000256" key="12">
    <source>
        <dbReference type="PIRSR" id="PIRSR602401-1"/>
    </source>
</evidence>
<keyword evidence="10 13" id="KW-0472">Membrane</keyword>
<keyword evidence="13" id="KW-0812">Transmembrane</keyword>
<keyword evidence="5 12" id="KW-0479">Metal-binding</keyword>
<dbReference type="PROSITE" id="PS00086">
    <property type="entry name" value="CYTOCHROME_P450"/>
    <property type="match status" value="2"/>
</dbReference>
<keyword evidence="7" id="KW-0560">Oxidoreductase</keyword>
<name>A0A9Q0RMC4_BLOTA</name>
<dbReference type="EMBL" id="JAPWDV010000003">
    <property type="protein sequence ID" value="KAJ6218336.1"/>
    <property type="molecule type" value="Genomic_DNA"/>
</dbReference>
<comment type="subcellular location">
    <subcellularLocation>
        <location evidence="2">Endoplasmic reticulum membrane</location>
    </subcellularLocation>
</comment>
<dbReference type="Gene3D" id="1.10.630.10">
    <property type="entry name" value="Cytochrome P450"/>
    <property type="match status" value="2"/>
</dbReference>
<dbReference type="InterPro" id="IPR036396">
    <property type="entry name" value="Cyt_P450_sf"/>
</dbReference>
<evidence type="ECO:0000313" key="14">
    <source>
        <dbReference type="EMBL" id="KAJ6218336.1"/>
    </source>
</evidence>
<evidence type="ECO:0000256" key="9">
    <source>
        <dbReference type="ARBA" id="ARBA00023033"/>
    </source>
</evidence>
<dbReference type="GO" id="GO:0016705">
    <property type="term" value="F:oxidoreductase activity, acting on paired donors, with incorporation or reduction of molecular oxygen"/>
    <property type="evidence" value="ECO:0007669"/>
    <property type="project" value="InterPro"/>
</dbReference>
<feature type="transmembrane region" description="Helical" evidence="13">
    <location>
        <begin position="6"/>
        <end position="24"/>
    </location>
</feature>
<evidence type="ECO:0000256" key="6">
    <source>
        <dbReference type="ARBA" id="ARBA00022824"/>
    </source>
</evidence>
<organism evidence="14 15">
    <name type="scientific">Blomia tropicalis</name>
    <name type="common">Mite</name>
    <dbReference type="NCBI Taxonomy" id="40697"/>
    <lineage>
        <taxon>Eukaryota</taxon>
        <taxon>Metazoa</taxon>
        <taxon>Ecdysozoa</taxon>
        <taxon>Arthropoda</taxon>
        <taxon>Chelicerata</taxon>
        <taxon>Arachnida</taxon>
        <taxon>Acari</taxon>
        <taxon>Acariformes</taxon>
        <taxon>Sarcoptiformes</taxon>
        <taxon>Astigmata</taxon>
        <taxon>Glycyphagoidea</taxon>
        <taxon>Echimyopodidae</taxon>
        <taxon>Blomia</taxon>
    </lineage>
</organism>
<keyword evidence="13" id="KW-1133">Transmembrane helix</keyword>
<comment type="cofactor">
    <cofactor evidence="1 12">
        <name>heme</name>
        <dbReference type="ChEBI" id="CHEBI:30413"/>
    </cofactor>
</comment>
<evidence type="ECO:0000256" key="4">
    <source>
        <dbReference type="ARBA" id="ARBA00022617"/>
    </source>
</evidence>
<comment type="function">
    <text evidence="11">Cytochromes P450 are a group of heme-thiolate monooxygenases. They oxidize a variety of structurally unrelated compounds, including steroids, fatty acids, and xenobiotics.</text>
</comment>
<dbReference type="GO" id="GO:0005506">
    <property type="term" value="F:iron ion binding"/>
    <property type="evidence" value="ECO:0007669"/>
    <property type="project" value="InterPro"/>
</dbReference>
<dbReference type="PRINTS" id="PR00385">
    <property type="entry name" value="P450"/>
</dbReference>
<keyword evidence="9" id="KW-0503">Monooxygenase</keyword>
<dbReference type="InterPro" id="IPR017972">
    <property type="entry name" value="Cyt_P450_CS"/>
</dbReference>
<evidence type="ECO:0000256" key="13">
    <source>
        <dbReference type="SAM" id="Phobius"/>
    </source>
</evidence>
<dbReference type="PANTHER" id="PTHR24302:SF15">
    <property type="entry name" value="FATTY-ACID PEROXYGENASE"/>
    <property type="match status" value="1"/>
</dbReference>